<feature type="region of interest" description="Disordered" evidence="1">
    <location>
        <begin position="1"/>
        <end position="68"/>
    </location>
</feature>
<evidence type="ECO:0000256" key="1">
    <source>
        <dbReference type="SAM" id="MobiDB-lite"/>
    </source>
</evidence>
<protein>
    <submittedName>
        <fullName evidence="2">Uncharacterized protein</fullName>
    </submittedName>
</protein>
<dbReference type="EMBL" id="JANPWB010000008">
    <property type="protein sequence ID" value="KAJ1166807.1"/>
    <property type="molecule type" value="Genomic_DNA"/>
</dbReference>
<dbReference type="AlphaFoldDB" id="A0AAV7SRM6"/>
<accession>A0AAV7SRM6</accession>
<gene>
    <name evidence="2" type="ORF">NDU88_007203</name>
</gene>
<feature type="region of interest" description="Disordered" evidence="1">
    <location>
        <begin position="89"/>
        <end position="129"/>
    </location>
</feature>
<evidence type="ECO:0000313" key="2">
    <source>
        <dbReference type="EMBL" id="KAJ1166807.1"/>
    </source>
</evidence>
<sequence length="129" mass="13052">MLSGRRGSPATPTVLGVQGGRRRVSSARPTLYSRSLTCALSSVPPNPRGEQSPLVGAGERGVGRSTPPPVAAAVRVKGGAPFTAGLRELDYDAASDNGVDGEMRDDDGVGRKQLVGPGGDSQEAGVGVL</sequence>
<evidence type="ECO:0000313" key="3">
    <source>
        <dbReference type="Proteomes" id="UP001066276"/>
    </source>
</evidence>
<keyword evidence="3" id="KW-1185">Reference proteome</keyword>
<proteinExistence type="predicted"/>
<organism evidence="2 3">
    <name type="scientific">Pleurodeles waltl</name>
    <name type="common">Iberian ribbed newt</name>
    <dbReference type="NCBI Taxonomy" id="8319"/>
    <lineage>
        <taxon>Eukaryota</taxon>
        <taxon>Metazoa</taxon>
        <taxon>Chordata</taxon>
        <taxon>Craniata</taxon>
        <taxon>Vertebrata</taxon>
        <taxon>Euteleostomi</taxon>
        <taxon>Amphibia</taxon>
        <taxon>Batrachia</taxon>
        <taxon>Caudata</taxon>
        <taxon>Salamandroidea</taxon>
        <taxon>Salamandridae</taxon>
        <taxon>Pleurodelinae</taxon>
        <taxon>Pleurodeles</taxon>
    </lineage>
</organism>
<comment type="caution">
    <text evidence="2">The sequence shown here is derived from an EMBL/GenBank/DDBJ whole genome shotgun (WGS) entry which is preliminary data.</text>
</comment>
<name>A0AAV7SRM6_PLEWA</name>
<reference evidence="2" key="1">
    <citation type="journal article" date="2022" name="bioRxiv">
        <title>Sequencing and chromosome-scale assembly of the giantPleurodeles waltlgenome.</title>
        <authorList>
            <person name="Brown T."/>
            <person name="Elewa A."/>
            <person name="Iarovenko S."/>
            <person name="Subramanian E."/>
            <person name="Araus A.J."/>
            <person name="Petzold A."/>
            <person name="Susuki M."/>
            <person name="Suzuki K.-i.T."/>
            <person name="Hayashi T."/>
            <person name="Toyoda A."/>
            <person name="Oliveira C."/>
            <person name="Osipova E."/>
            <person name="Leigh N.D."/>
            <person name="Simon A."/>
            <person name="Yun M.H."/>
        </authorList>
    </citation>
    <scope>NUCLEOTIDE SEQUENCE</scope>
    <source>
        <strain evidence="2">20211129_DDA</strain>
        <tissue evidence="2">Liver</tissue>
    </source>
</reference>
<dbReference type="Proteomes" id="UP001066276">
    <property type="component" value="Chromosome 4_2"/>
</dbReference>